<feature type="transmembrane region" description="Helical" evidence="1">
    <location>
        <begin position="35"/>
        <end position="55"/>
    </location>
</feature>
<dbReference type="Proteomes" id="UP001433268">
    <property type="component" value="Unassembled WGS sequence"/>
</dbReference>
<feature type="transmembrane region" description="Helical" evidence="1">
    <location>
        <begin position="61"/>
        <end position="81"/>
    </location>
</feature>
<dbReference type="RefSeq" id="XP_066668307.1">
    <property type="nucleotide sequence ID" value="XM_066812965.1"/>
</dbReference>
<evidence type="ECO:0000256" key="1">
    <source>
        <dbReference type="SAM" id="Phobius"/>
    </source>
</evidence>
<evidence type="ECO:0000313" key="3">
    <source>
        <dbReference type="Proteomes" id="UP001433268"/>
    </source>
</evidence>
<dbReference type="EMBL" id="JAQQWN010000006">
    <property type="protein sequence ID" value="KAK8080832.1"/>
    <property type="molecule type" value="Genomic_DNA"/>
</dbReference>
<comment type="caution">
    <text evidence="2">The sequence shown here is derived from an EMBL/GenBank/DDBJ whole genome shotgun (WGS) entry which is preliminary data.</text>
</comment>
<proteinExistence type="predicted"/>
<name>A0ABR1WBN3_9PEZI</name>
<organism evidence="2 3">
    <name type="scientific">Apiospora hydei</name>
    <dbReference type="NCBI Taxonomy" id="1337664"/>
    <lineage>
        <taxon>Eukaryota</taxon>
        <taxon>Fungi</taxon>
        <taxon>Dikarya</taxon>
        <taxon>Ascomycota</taxon>
        <taxon>Pezizomycotina</taxon>
        <taxon>Sordariomycetes</taxon>
        <taxon>Xylariomycetidae</taxon>
        <taxon>Amphisphaeriales</taxon>
        <taxon>Apiosporaceae</taxon>
        <taxon>Apiospora</taxon>
    </lineage>
</organism>
<keyword evidence="1" id="KW-0812">Transmembrane</keyword>
<reference evidence="2 3" key="1">
    <citation type="submission" date="2023-01" db="EMBL/GenBank/DDBJ databases">
        <title>Analysis of 21 Apiospora genomes using comparative genomics revels a genus with tremendous synthesis potential of carbohydrate active enzymes and secondary metabolites.</title>
        <authorList>
            <person name="Sorensen T."/>
        </authorList>
    </citation>
    <scope>NUCLEOTIDE SEQUENCE [LARGE SCALE GENOMIC DNA]</scope>
    <source>
        <strain evidence="2 3">CBS 114990</strain>
    </source>
</reference>
<gene>
    <name evidence="2" type="ORF">PG997_008650</name>
</gene>
<keyword evidence="1" id="KW-0472">Membrane</keyword>
<dbReference type="GeneID" id="92046025"/>
<evidence type="ECO:0000313" key="2">
    <source>
        <dbReference type="EMBL" id="KAK8080832.1"/>
    </source>
</evidence>
<sequence>MPLRKPTNDSLQLQRRGVRELPVALVHKETLSLRGLLRGFPIVVSSSIITSGIWLDIRRAINGIFVILVLDAAIPFLRVLIGASTTTATTTTTNASKGRQLEGPEVVACHDAQHLVNGVLQATRELDVPVATIDFVDDDKDGPGRTALLVIPGM</sequence>
<protein>
    <submittedName>
        <fullName evidence="2">Uncharacterized protein</fullName>
    </submittedName>
</protein>
<keyword evidence="1" id="KW-1133">Transmembrane helix</keyword>
<keyword evidence="3" id="KW-1185">Reference proteome</keyword>
<accession>A0ABR1WBN3</accession>